<dbReference type="Proteomes" id="UP001519460">
    <property type="component" value="Unassembled WGS sequence"/>
</dbReference>
<reference evidence="2 3" key="1">
    <citation type="journal article" date="2023" name="Sci. Data">
        <title>Genome assembly of the Korean intertidal mud-creeper Batillaria attramentaria.</title>
        <authorList>
            <person name="Patra A.K."/>
            <person name="Ho P.T."/>
            <person name="Jun S."/>
            <person name="Lee S.J."/>
            <person name="Kim Y."/>
            <person name="Won Y.J."/>
        </authorList>
    </citation>
    <scope>NUCLEOTIDE SEQUENCE [LARGE SCALE GENOMIC DNA]</scope>
    <source>
        <strain evidence="2">Wonlab-2016</strain>
    </source>
</reference>
<evidence type="ECO:0000313" key="2">
    <source>
        <dbReference type="EMBL" id="KAK7482912.1"/>
    </source>
</evidence>
<feature type="compositionally biased region" description="Basic and acidic residues" evidence="1">
    <location>
        <begin position="20"/>
        <end position="30"/>
    </location>
</feature>
<feature type="non-terminal residue" evidence="2">
    <location>
        <position position="1"/>
    </location>
</feature>
<proteinExistence type="predicted"/>
<organism evidence="2 3">
    <name type="scientific">Batillaria attramentaria</name>
    <dbReference type="NCBI Taxonomy" id="370345"/>
    <lineage>
        <taxon>Eukaryota</taxon>
        <taxon>Metazoa</taxon>
        <taxon>Spiralia</taxon>
        <taxon>Lophotrochozoa</taxon>
        <taxon>Mollusca</taxon>
        <taxon>Gastropoda</taxon>
        <taxon>Caenogastropoda</taxon>
        <taxon>Sorbeoconcha</taxon>
        <taxon>Cerithioidea</taxon>
        <taxon>Batillariidae</taxon>
        <taxon>Batillaria</taxon>
    </lineage>
</organism>
<feature type="region of interest" description="Disordered" evidence="1">
    <location>
        <begin position="1"/>
        <end position="77"/>
    </location>
</feature>
<name>A0ABD0K7K1_9CAEN</name>
<comment type="caution">
    <text evidence="2">The sequence shown here is derived from an EMBL/GenBank/DDBJ whole genome shotgun (WGS) entry which is preliminary data.</text>
</comment>
<dbReference type="EMBL" id="JACVVK020000236">
    <property type="protein sequence ID" value="KAK7482912.1"/>
    <property type="molecule type" value="Genomic_DNA"/>
</dbReference>
<sequence length="112" mass="12778">GGWEPSGNRGVRPQSSYLHRTYDLQRRERSSPSGSGSGSRSRHSHDDSALYAQSKAASATTMRPSRPRRGDSFKRHLDDRGDAWHKLLYNRHRAMCRPGENKNLRFVNKKVS</sequence>
<evidence type="ECO:0000256" key="1">
    <source>
        <dbReference type="SAM" id="MobiDB-lite"/>
    </source>
</evidence>
<gene>
    <name evidence="2" type="ORF">BaRGS_00025812</name>
</gene>
<keyword evidence="3" id="KW-1185">Reference proteome</keyword>
<accession>A0ABD0K7K1</accession>
<feature type="compositionally biased region" description="Basic and acidic residues" evidence="1">
    <location>
        <begin position="68"/>
        <end position="77"/>
    </location>
</feature>
<protein>
    <submittedName>
        <fullName evidence="2">Uncharacterized protein</fullName>
    </submittedName>
</protein>
<feature type="non-terminal residue" evidence="2">
    <location>
        <position position="112"/>
    </location>
</feature>
<dbReference type="AlphaFoldDB" id="A0ABD0K7K1"/>
<evidence type="ECO:0000313" key="3">
    <source>
        <dbReference type="Proteomes" id="UP001519460"/>
    </source>
</evidence>